<sequence length="509" mass="60097">MRLRVTLTKCTTITLTLINLLILYLLWTTQSANKLQYTQDLRVTTNVTTTAHDENELIISKNLMYKIIKKDITFMFRQYENYDNDLIASVASLRNMLPNSQIIILTDRFIYPVLKLNATIKIVKIMPSLENNYDQRNVISQVKTKYIMFLSDSLRFTSVQVFIKMIQQLQLKSTQIVSVNVARSKQCYNVNIDVKRWTLQFINQSRNICDYVESDKQMILVKKKLLHSLTDAFMQPFPSAFYIQTSYLKYKVKLLDVSDTLIKPGRKLFTNVQNSWKYEQLNKDRWKDMCKKLGFKKIIHVDNSTDWFGCRKNTPRCFGTVVNKIPQYIFEGKWTPPCCLNALRQTGVRVLSELENKKLRYWLLDTSLLGAFHMGDILPWSYHIDIGLYREDVDKSEWLSRSATSPITDDEGFIWERLNNGHLYRVQFSHVNRIHVNLYTYTLTNNTFMVSRYNTTFNKFYSSFITPLSRIKFIEYYVSAPNNIRHFLQLFFPNKYIDDPVKLLNVTEK</sequence>
<keyword evidence="1" id="KW-1133">Transmembrane helix</keyword>
<dbReference type="EMBL" id="HBUF01543532">
    <property type="protein sequence ID" value="CAG6756020.1"/>
    <property type="molecule type" value="Transcribed_RNA"/>
</dbReference>
<dbReference type="AlphaFoldDB" id="A0A8D8YTS6"/>
<keyword evidence="1" id="KW-0472">Membrane</keyword>
<organism evidence="3">
    <name type="scientific">Cacopsylla melanoneura</name>
    <dbReference type="NCBI Taxonomy" id="428564"/>
    <lineage>
        <taxon>Eukaryota</taxon>
        <taxon>Metazoa</taxon>
        <taxon>Ecdysozoa</taxon>
        <taxon>Arthropoda</taxon>
        <taxon>Hexapoda</taxon>
        <taxon>Insecta</taxon>
        <taxon>Pterygota</taxon>
        <taxon>Neoptera</taxon>
        <taxon>Paraneoptera</taxon>
        <taxon>Hemiptera</taxon>
        <taxon>Sternorrhyncha</taxon>
        <taxon>Psylloidea</taxon>
        <taxon>Psyllidae</taxon>
        <taxon>Psyllinae</taxon>
        <taxon>Cacopsylla</taxon>
    </lineage>
</organism>
<dbReference type="PANTHER" id="PTHR13627">
    <property type="entry name" value="FUKUTIN RELATED PROTEIN"/>
    <property type="match status" value="1"/>
</dbReference>
<proteinExistence type="predicted"/>
<dbReference type="Pfam" id="PF22921">
    <property type="entry name" value="FKRP_N"/>
    <property type="match status" value="1"/>
</dbReference>
<dbReference type="GO" id="GO:0035269">
    <property type="term" value="P:protein O-linked glycosylation via mannose"/>
    <property type="evidence" value="ECO:0007669"/>
    <property type="project" value="TreeGrafter"/>
</dbReference>
<keyword evidence="1" id="KW-0812">Transmembrane</keyword>
<feature type="transmembrane region" description="Helical" evidence="1">
    <location>
        <begin position="7"/>
        <end position="27"/>
    </location>
</feature>
<dbReference type="InterPro" id="IPR055105">
    <property type="entry name" value="FKRP_N"/>
</dbReference>
<dbReference type="EMBL" id="HBUF01394520">
    <property type="protein sequence ID" value="CAG6735004.1"/>
    <property type="molecule type" value="Transcribed_RNA"/>
</dbReference>
<accession>A0A8D8YTS6</accession>
<evidence type="ECO:0000259" key="2">
    <source>
        <dbReference type="Pfam" id="PF22921"/>
    </source>
</evidence>
<dbReference type="EMBL" id="HBUF01052865">
    <property type="protein sequence ID" value="CAG6622589.1"/>
    <property type="molecule type" value="Transcribed_RNA"/>
</dbReference>
<dbReference type="InterPro" id="IPR052613">
    <property type="entry name" value="LicD_transferase"/>
</dbReference>
<dbReference type="PANTHER" id="PTHR13627:SF31">
    <property type="entry name" value="RIBITOL 5-PHOSPHATE TRANSFERASE FKRP"/>
    <property type="match status" value="1"/>
</dbReference>
<evidence type="ECO:0000256" key="1">
    <source>
        <dbReference type="SAM" id="Phobius"/>
    </source>
</evidence>
<feature type="domain" description="FKRP stem" evidence="2">
    <location>
        <begin position="67"/>
        <end position="299"/>
    </location>
</feature>
<protein>
    <submittedName>
        <fullName evidence="3">Fukutin-related protein</fullName>
    </submittedName>
</protein>
<dbReference type="GO" id="GO:0005794">
    <property type="term" value="C:Golgi apparatus"/>
    <property type="evidence" value="ECO:0007669"/>
    <property type="project" value="TreeGrafter"/>
</dbReference>
<name>A0A8D8YTS6_9HEMI</name>
<reference evidence="3" key="1">
    <citation type="submission" date="2021-05" db="EMBL/GenBank/DDBJ databases">
        <authorList>
            <person name="Alioto T."/>
            <person name="Alioto T."/>
            <person name="Gomez Garrido J."/>
        </authorList>
    </citation>
    <scope>NUCLEOTIDE SEQUENCE</scope>
</reference>
<evidence type="ECO:0000313" key="3">
    <source>
        <dbReference type="EMBL" id="CAG6735004.1"/>
    </source>
</evidence>